<reference evidence="5 6" key="1">
    <citation type="submission" date="2015-01" db="EMBL/GenBank/DDBJ databases">
        <title>Desulfovibrio sp. JC271 draft genome sequence.</title>
        <authorList>
            <person name="Shivani Y."/>
            <person name="Subhash Y."/>
            <person name="Sasikala C."/>
            <person name="Ramana C.V."/>
        </authorList>
    </citation>
    <scope>NUCLEOTIDE SEQUENCE [LARGE SCALE GENOMIC DNA]</scope>
    <source>
        <strain evidence="5 6">JC271</strain>
    </source>
</reference>
<dbReference type="PANTHER" id="PTHR46733">
    <property type="entry name" value="26.5 KDA HEAT SHOCK PROTEIN, MITOCHONDRIAL"/>
    <property type="match status" value="1"/>
</dbReference>
<evidence type="ECO:0000259" key="4">
    <source>
        <dbReference type="PROSITE" id="PS01031"/>
    </source>
</evidence>
<dbReference type="Gene3D" id="2.60.40.790">
    <property type="match status" value="1"/>
</dbReference>
<evidence type="ECO:0000256" key="1">
    <source>
        <dbReference type="ARBA" id="ARBA00023016"/>
    </source>
</evidence>
<dbReference type="PATRIC" id="fig|1560234.3.peg.810"/>
<comment type="caution">
    <text evidence="5">The sequence shown here is derived from an EMBL/GenBank/DDBJ whole genome shotgun (WGS) entry which is preliminary data.</text>
</comment>
<accession>A0A1B7XC76</accession>
<dbReference type="CDD" id="cd06464">
    <property type="entry name" value="ACD_sHsps-like"/>
    <property type="match status" value="1"/>
</dbReference>
<dbReference type="STRING" id="1560234.SP90_09880"/>
<evidence type="ECO:0000313" key="5">
    <source>
        <dbReference type="EMBL" id="OBQ51509.1"/>
    </source>
</evidence>
<keyword evidence="1" id="KW-0346">Stress response</keyword>
<dbReference type="RefSeq" id="WP_066855212.1">
    <property type="nucleotide sequence ID" value="NZ_JXMS01000015.1"/>
</dbReference>
<dbReference type="OrthoDB" id="189458at2"/>
<name>A0A1B7XC76_9BACT</name>
<dbReference type="InterPro" id="IPR002068">
    <property type="entry name" value="A-crystallin/Hsp20_dom"/>
</dbReference>
<organism evidence="5 6">
    <name type="scientific">Halodesulfovibrio spirochaetisodalis</name>
    <dbReference type="NCBI Taxonomy" id="1560234"/>
    <lineage>
        <taxon>Bacteria</taxon>
        <taxon>Pseudomonadati</taxon>
        <taxon>Thermodesulfobacteriota</taxon>
        <taxon>Desulfovibrionia</taxon>
        <taxon>Desulfovibrionales</taxon>
        <taxon>Desulfovibrionaceae</taxon>
        <taxon>Halodesulfovibrio</taxon>
    </lineage>
</organism>
<keyword evidence="6" id="KW-1185">Reference proteome</keyword>
<feature type="domain" description="SHSP" evidence="4">
    <location>
        <begin position="29"/>
        <end position="137"/>
    </location>
</feature>
<dbReference type="Pfam" id="PF00011">
    <property type="entry name" value="HSP20"/>
    <property type="match status" value="1"/>
</dbReference>
<dbReference type="PANTHER" id="PTHR46733:SF4">
    <property type="entry name" value="HEAT SHOCK PROTEIN 21, CHLOROPLASTIC"/>
    <property type="match status" value="1"/>
</dbReference>
<evidence type="ECO:0000256" key="3">
    <source>
        <dbReference type="RuleBase" id="RU003616"/>
    </source>
</evidence>
<dbReference type="InterPro" id="IPR044587">
    <property type="entry name" value="HSP21-like"/>
</dbReference>
<proteinExistence type="inferred from homology"/>
<gene>
    <name evidence="5" type="ORF">SP90_09880</name>
</gene>
<dbReference type="Proteomes" id="UP000091979">
    <property type="component" value="Unassembled WGS sequence"/>
</dbReference>
<comment type="similarity">
    <text evidence="2 3">Belongs to the small heat shock protein (HSP20) family.</text>
</comment>
<evidence type="ECO:0000313" key="6">
    <source>
        <dbReference type="Proteomes" id="UP000091979"/>
    </source>
</evidence>
<dbReference type="AlphaFoldDB" id="A0A1B7XC76"/>
<sequence>MVINYGSFYDFPHLFDKLMNDLHDPQPTATRRATFPPLYISEDDTSVFVRALLPGAAMEDVELIIEDNTLVLRGELKPVQGKYHQQERPTGSFQRLIKINVPIHKDGITATMKSGMLFVQLPKSTAMQPRTIHIQPR</sequence>
<dbReference type="SUPFAM" id="SSF49764">
    <property type="entry name" value="HSP20-like chaperones"/>
    <property type="match status" value="1"/>
</dbReference>
<dbReference type="InterPro" id="IPR008978">
    <property type="entry name" value="HSP20-like_chaperone"/>
</dbReference>
<protein>
    <submittedName>
        <fullName evidence="5">Molecular chaperone Hsp20</fullName>
    </submittedName>
</protein>
<dbReference type="GO" id="GO:0009408">
    <property type="term" value="P:response to heat"/>
    <property type="evidence" value="ECO:0007669"/>
    <property type="project" value="InterPro"/>
</dbReference>
<dbReference type="EMBL" id="JXMS01000015">
    <property type="protein sequence ID" value="OBQ51509.1"/>
    <property type="molecule type" value="Genomic_DNA"/>
</dbReference>
<evidence type="ECO:0000256" key="2">
    <source>
        <dbReference type="PROSITE-ProRule" id="PRU00285"/>
    </source>
</evidence>
<dbReference type="PROSITE" id="PS01031">
    <property type="entry name" value="SHSP"/>
    <property type="match status" value="1"/>
</dbReference>